<evidence type="ECO:0000256" key="4">
    <source>
        <dbReference type="ARBA" id="ARBA00022729"/>
    </source>
</evidence>
<feature type="region of interest" description="Disordered" evidence="9">
    <location>
        <begin position="157"/>
        <end position="181"/>
    </location>
</feature>
<dbReference type="Proteomes" id="UP001152797">
    <property type="component" value="Unassembled WGS sequence"/>
</dbReference>
<feature type="transmembrane region" description="Helical" evidence="10">
    <location>
        <begin position="982"/>
        <end position="1005"/>
    </location>
</feature>
<dbReference type="EMBL" id="CAMXCT020002262">
    <property type="protein sequence ID" value="CAL1150286.1"/>
    <property type="molecule type" value="Genomic_DNA"/>
</dbReference>
<dbReference type="PROSITE" id="PS00018">
    <property type="entry name" value="EF_HAND_1"/>
    <property type="match status" value="2"/>
</dbReference>
<feature type="transmembrane region" description="Helical" evidence="10">
    <location>
        <begin position="599"/>
        <end position="622"/>
    </location>
</feature>
<evidence type="ECO:0000256" key="10">
    <source>
        <dbReference type="SAM" id="Phobius"/>
    </source>
</evidence>
<dbReference type="EMBL" id="CAMXCT010002262">
    <property type="protein sequence ID" value="CAI3996911.1"/>
    <property type="molecule type" value="Genomic_DNA"/>
</dbReference>
<dbReference type="Pfam" id="PF13202">
    <property type="entry name" value="EF-hand_5"/>
    <property type="match status" value="2"/>
</dbReference>
<dbReference type="GO" id="GO:0051033">
    <property type="term" value="F:RNA transmembrane transporter activity"/>
    <property type="evidence" value="ECO:0007669"/>
    <property type="project" value="TreeGrafter"/>
</dbReference>
<evidence type="ECO:0000256" key="9">
    <source>
        <dbReference type="SAM" id="MobiDB-lite"/>
    </source>
</evidence>
<feature type="transmembrane region" description="Helical" evidence="10">
    <location>
        <begin position="846"/>
        <end position="864"/>
    </location>
</feature>
<keyword evidence="3 10" id="KW-0812">Transmembrane</keyword>
<dbReference type="InterPro" id="IPR018247">
    <property type="entry name" value="EF_Hand_1_Ca_BS"/>
</dbReference>
<comment type="similarity">
    <text evidence="2">Belongs to the SID1 family.</text>
</comment>
<dbReference type="Pfam" id="PF13965">
    <property type="entry name" value="SID-1_RNA_chan"/>
    <property type="match status" value="1"/>
</dbReference>
<evidence type="ECO:0000256" key="3">
    <source>
        <dbReference type="ARBA" id="ARBA00022692"/>
    </source>
</evidence>
<evidence type="ECO:0000256" key="8">
    <source>
        <dbReference type="ARBA" id="ARBA00023180"/>
    </source>
</evidence>
<dbReference type="SUPFAM" id="SSF48452">
    <property type="entry name" value="TPR-like"/>
    <property type="match status" value="1"/>
</dbReference>
<evidence type="ECO:0000256" key="7">
    <source>
        <dbReference type="ARBA" id="ARBA00023136"/>
    </source>
</evidence>
<feature type="transmembrane region" description="Helical" evidence="10">
    <location>
        <begin position="941"/>
        <end position="961"/>
    </location>
</feature>
<dbReference type="InterPro" id="IPR002048">
    <property type="entry name" value="EF_hand_dom"/>
</dbReference>
<name>A0A9P1CV92_9DINO</name>
<dbReference type="SMART" id="SM00054">
    <property type="entry name" value="EFh"/>
    <property type="match status" value="2"/>
</dbReference>
<feature type="domain" description="EF-hand" evidence="12">
    <location>
        <begin position="750"/>
        <end position="785"/>
    </location>
</feature>
<reference evidence="14 15" key="2">
    <citation type="submission" date="2024-05" db="EMBL/GenBank/DDBJ databases">
        <authorList>
            <person name="Chen Y."/>
            <person name="Shah S."/>
            <person name="Dougan E. K."/>
            <person name="Thang M."/>
            <person name="Chan C."/>
        </authorList>
    </citation>
    <scope>NUCLEOTIDE SEQUENCE [LARGE SCALE GENOMIC DNA]</scope>
</reference>
<feature type="domain" description="EF-hand" evidence="12">
    <location>
        <begin position="704"/>
        <end position="739"/>
    </location>
</feature>
<evidence type="ECO:0000313" key="15">
    <source>
        <dbReference type="Proteomes" id="UP001152797"/>
    </source>
</evidence>
<evidence type="ECO:0000313" key="13">
    <source>
        <dbReference type="EMBL" id="CAI3996911.1"/>
    </source>
</evidence>
<evidence type="ECO:0000256" key="2">
    <source>
        <dbReference type="ARBA" id="ARBA00006618"/>
    </source>
</evidence>
<feature type="transmembrane region" description="Helical" evidence="10">
    <location>
        <begin position="909"/>
        <end position="929"/>
    </location>
</feature>
<keyword evidence="6 10" id="KW-1133">Transmembrane helix</keyword>
<reference evidence="13" key="1">
    <citation type="submission" date="2022-10" db="EMBL/GenBank/DDBJ databases">
        <authorList>
            <person name="Chen Y."/>
            <person name="Dougan E. K."/>
            <person name="Chan C."/>
            <person name="Rhodes N."/>
            <person name="Thang M."/>
        </authorList>
    </citation>
    <scope>NUCLEOTIDE SEQUENCE</scope>
</reference>
<comment type="caution">
    <text evidence="13">The sequence shown here is derived from an EMBL/GenBank/DDBJ whole genome shotgun (WGS) entry which is preliminary data.</text>
</comment>
<dbReference type="SUPFAM" id="SSF47473">
    <property type="entry name" value="EF-hand"/>
    <property type="match status" value="1"/>
</dbReference>
<feature type="signal peptide" evidence="11">
    <location>
        <begin position="1"/>
        <end position="15"/>
    </location>
</feature>
<dbReference type="GO" id="GO:0003725">
    <property type="term" value="F:double-stranded RNA binding"/>
    <property type="evidence" value="ECO:0007669"/>
    <property type="project" value="TreeGrafter"/>
</dbReference>
<keyword evidence="7 10" id="KW-0472">Membrane</keyword>
<feature type="region of interest" description="Disordered" evidence="9">
    <location>
        <begin position="1341"/>
        <end position="1363"/>
    </location>
</feature>
<dbReference type="GO" id="GO:0005886">
    <property type="term" value="C:plasma membrane"/>
    <property type="evidence" value="ECO:0007669"/>
    <property type="project" value="TreeGrafter"/>
</dbReference>
<protein>
    <submittedName>
        <fullName evidence="14">SID1 transmembrane family member 1</fullName>
    </submittedName>
</protein>
<organism evidence="13">
    <name type="scientific">Cladocopium goreaui</name>
    <dbReference type="NCBI Taxonomy" id="2562237"/>
    <lineage>
        <taxon>Eukaryota</taxon>
        <taxon>Sar</taxon>
        <taxon>Alveolata</taxon>
        <taxon>Dinophyceae</taxon>
        <taxon>Suessiales</taxon>
        <taxon>Symbiodiniaceae</taxon>
        <taxon>Cladocopium</taxon>
    </lineage>
</organism>
<keyword evidence="4 11" id="KW-0732">Signal</keyword>
<feature type="transmembrane region" description="Helical" evidence="10">
    <location>
        <begin position="1032"/>
        <end position="1051"/>
    </location>
</feature>
<feature type="compositionally biased region" description="Low complexity" evidence="9">
    <location>
        <begin position="157"/>
        <end position="166"/>
    </location>
</feature>
<gene>
    <name evidence="13" type="ORF">C1SCF055_LOCUS23343</name>
</gene>
<feature type="chain" id="PRO_5043270772" evidence="11">
    <location>
        <begin position="16"/>
        <end position="1420"/>
    </location>
</feature>
<sequence>MRFLLVLAVLPIVNSYQCRVGDRKACRHGVCVKNDHPSFQSDFFNQCECDFCWQGASSCDFNYCLFFGIPLSLFCCFVCCACFCQFLTALTGGAAAGVGAVGAGAPLAAGAGVLAAGMMQMSSQGGARTPTCTAQPVPKQAAQPSIYQQPAAFQQPPVPATAAPAAPAAPPPQRVDPYAGASAPQQAPRTFLVQCPKGATPGTLVEVTTPEGFSVQVSIPMNVAPGGHVVAFATTSCVLASMSKNALGLCFMGCLEEQVVIPDPDTVKNSFELRLEVSAQAPMDRNDSRCVERSVETVFGYSSNYVSLHRQGVVTAEGECQVPAIDEILYCINGLNPAPTLHITSVVATSFPAMVQLKAQIKPSRDWGRRNFTLNYGGQYGRTAFHIFTIPENPYYDIWRLRMVARHQNLTSEPPTSRIFIFPESSPCISQIAEDGGCVDPVLTETCLKSVPVSFRQPDPTENLKVAMHMSFKTKMTISLSRGSIPYLRPGNWMVFVTCGDLNSRCPATELSVESYPEFNLRWKLLSGVAIVILGTMMVLFSVNAIYAMAYTILYRCSPEGTQQKGSHERSLWPVLIGLCSKDHALMLRMKAKKISRPVPFFPALLSLMLGVFLATTAQFVITHYGLMIRTGNRDICFYNESCYYPGKVWDLPWNHIASNLAYFVAALHIIFQAFFAETRCYFFSRKCIVALYKTMDFQQKGYLDRSDWRRLFRKADRNRSGKVSRSEWKETYSNPIGFDFIDTNHDGFLESAEWDDAFTRLDQNQNGQICELDMLNVLKDIDLRAFYAIGVAFLGEGIGSMCYHLCPSVETFQFDTCFMIPIANLFTLALVDWGQGQGGSDEITALKYFVYILTPIWLINFIGTWYDIGVFPLGWLYWLYAFFVIAWALCVVVAGLRRVVQVPGDCALRAMRAIQLLLVISIGASFLMPPVRNNVFSGTANLFLMLSVVVMIFVVSRQLYMEDFIFMKCTCRDVGGRIIKNSYGFFLCAIAVLAIICFGKKVVIVEPGITPAQSHDVNQGCVFDIFDLHDVWHVLSAVALALFAMLLLDVRVNSWARKRGLQILFEEMPVDMSDSDGDEALVSSDTCDMPHRVLQAIGQWHKAARGHEELGWLEKDGKSAKSSGSIDVMLKVRMRLMKMKDPQSGSARHPLESTASEGMVWRWMPYSPGGPPLQSPGEFSVPVDQGEVDAILEAAENGRAVPVFTQTPKVASAVSAPTFLKMKEQGNSLFKAGEFMKAVSAYNAALREDGVPPADAAVVHSNAAQALLKTAEADPSVCKPLAAEALKRANEAVGLDPTNVKAYARCAAACDLLEEHEAAAEFRQHQARCQAAAEATQQARRAEAEQRRQQQEEQRKKMAAAMEEKARCDALLERERELERRRAKEDAGDLGQAEAARLSSMLGMDSTLAGMPARGVGGN</sequence>
<dbReference type="EMBL" id="CAMXCT030002262">
    <property type="protein sequence ID" value="CAL4784223.1"/>
    <property type="molecule type" value="Genomic_DNA"/>
</dbReference>
<comment type="subcellular location">
    <subcellularLocation>
        <location evidence="1">Membrane</location>
        <topology evidence="1">Multi-pass membrane protein</topology>
    </subcellularLocation>
</comment>
<dbReference type="GO" id="GO:0005764">
    <property type="term" value="C:lysosome"/>
    <property type="evidence" value="ECO:0007669"/>
    <property type="project" value="TreeGrafter"/>
</dbReference>
<dbReference type="PANTHER" id="PTHR12185:SF14">
    <property type="entry name" value="CHOLESTEROL UPTAKE PROTEIN 1"/>
    <property type="match status" value="1"/>
</dbReference>
<evidence type="ECO:0000313" key="14">
    <source>
        <dbReference type="EMBL" id="CAL4784223.1"/>
    </source>
</evidence>
<dbReference type="InterPro" id="IPR011992">
    <property type="entry name" value="EF-hand-dom_pair"/>
</dbReference>
<keyword evidence="15" id="KW-1185">Reference proteome</keyword>
<dbReference type="Gene3D" id="1.25.40.10">
    <property type="entry name" value="Tetratricopeptide repeat domain"/>
    <property type="match status" value="1"/>
</dbReference>
<evidence type="ECO:0000256" key="6">
    <source>
        <dbReference type="ARBA" id="ARBA00022989"/>
    </source>
</evidence>
<accession>A0A9P1CV92</accession>
<evidence type="ECO:0000256" key="1">
    <source>
        <dbReference type="ARBA" id="ARBA00004141"/>
    </source>
</evidence>
<keyword evidence="5" id="KW-0106">Calcium</keyword>
<dbReference type="OrthoDB" id="416618at2759"/>
<dbReference type="InterPro" id="IPR011990">
    <property type="entry name" value="TPR-like_helical_dom_sf"/>
</dbReference>
<feature type="transmembrane region" description="Helical" evidence="10">
    <location>
        <begin position="525"/>
        <end position="547"/>
    </location>
</feature>
<dbReference type="InterPro" id="IPR025958">
    <property type="entry name" value="SID1_TM_fam"/>
</dbReference>
<proteinExistence type="inferred from homology"/>
<feature type="transmembrane region" description="Helical" evidence="10">
    <location>
        <begin position="876"/>
        <end position="897"/>
    </location>
</feature>
<dbReference type="PANTHER" id="PTHR12185">
    <property type="entry name" value="SID1 TRANSMEMBRANE FAMILY MEMEBER"/>
    <property type="match status" value="1"/>
</dbReference>
<keyword evidence="8" id="KW-0325">Glycoprotein</keyword>
<dbReference type="Gene3D" id="1.10.238.10">
    <property type="entry name" value="EF-hand"/>
    <property type="match status" value="1"/>
</dbReference>
<evidence type="ECO:0000256" key="11">
    <source>
        <dbReference type="SAM" id="SignalP"/>
    </source>
</evidence>
<dbReference type="GO" id="GO:0005509">
    <property type="term" value="F:calcium ion binding"/>
    <property type="evidence" value="ECO:0007669"/>
    <property type="project" value="InterPro"/>
</dbReference>
<dbReference type="PROSITE" id="PS50222">
    <property type="entry name" value="EF_HAND_2"/>
    <property type="match status" value="2"/>
</dbReference>
<feature type="transmembrane region" description="Helical" evidence="10">
    <location>
        <begin position="657"/>
        <end position="677"/>
    </location>
</feature>
<evidence type="ECO:0000259" key="12">
    <source>
        <dbReference type="PROSITE" id="PS50222"/>
    </source>
</evidence>
<evidence type="ECO:0000256" key="5">
    <source>
        <dbReference type="ARBA" id="ARBA00022837"/>
    </source>
</evidence>